<reference evidence="2 3" key="1">
    <citation type="submission" date="2017-08" db="EMBL/GenBank/DDBJ databases">
        <title>Capnocytophaga canis 17-158 assembly.</title>
        <authorList>
            <person name="Gulvik C.A."/>
        </authorList>
    </citation>
    <scope>NUCLEOTIDE SEQUENCE [LARGE SCALE GENOMIC DNA]</scope>
    <source>
        <strain evidence="2 3">17-158</strain>
    </source>
</reference>
<comment type="caution">
    <text evidence="2">The sequence shown here is derived from an EMBL/GenBank/DDBJ whole genome shotgun (WGS) entry which is preliminary data.</text>
</comment>
<keyword evidence="1" id="KW-0812">Transmembrane</keyword>
<sequence length="439" mass="49906">MNLATILLLILAFLVVIPIISFYQKAVKRSKEGKMVVFANMWDFALVILSCILLILFFLSDLLFDKNTIIKFCLLALSASCFTTSIVWSFLINLNTKYGIYSALTKILTIILVIHIMLLFGHYGNKRQTTKKVKKDGKWTDVPLTKEEQRKADKKYQEEEEKYRQEYAKNKAVLLSIIGGTVLFKAALESHNANQEKTKQMIENGKTKRLVFTFLTTFLLVFGYSYLNAIPVQDETSVGETTPKTEIHAQSEYQLSSDGLVSEKQLNTESTYVKDATPVKNLTPKTEIHAQSDYQLSSDGLVLEKWLNTESTYVDMAGDVVLSKITKIGEDAFQGLENLETIKFSDKLKYIGEDAFDNCIKLTAVTIPENVTLIGGGAFDVCHNLKTIIFKGNRTELEHDIFYRSLLDTIYVPAESIEWYKTSEHLKYYDEEGIIRSIK</sequence>
<feature type="transmembrane region" description="Helical" evidence="1">
    <location>
        <begin position="35"/>
        <end position="57"/>
    </location>
</feature>
<keyword evidence="1" id="KW-0472">Membrane</keyword>
<dbReference type="EMBL" id="NSDI01000012">
    <property type="protein sequence ID" value="RIY35422.1"/>
    <property type="molecule type" value="Genomic_DNA"/>
</dbReference>
<evidence type="ECO:0000256" key="1">
    <source>
        <dbReference type="SAM" id="Phobius"/>
    </source>
</evidence>
<proteinExistence type="predicted"/>
<feature type="transmembrane region" description="Helical" evidence="1">
    <location>
        <begin position="69"/>
        <end position="91"/>
    </location>
</feature>
<feature type="transmembrane region" description="Helical" evidence="1">
    <location>
        <begin position="6"/>
        <end position="23"/>
    </location>
</feature>
<dbReference type="InterPro" id="IPR032675">
    <property type="entry name" value="LRR_dom_sf"/>
</dbReference>
<dbReference type="Pfam" id="PF13306">
    <property type="entry name" value="LRR_5"/>
    <property type="match status" value="1"/>
</dbReference>
<protein>
    <recommendedName>
        <fullName evidence="4">Leucine-rich repeat domain-containing protein</fullName>
    </recommendedName>
</protein>
<dbReference type="PANTHER" id="PTHR45661:SF3">
    <property type="entry name" value="IG-LIKE DOMAIN-CONTAINING PROTEIN"/>
    <property type="match status" value="1"/>
</dbReference>
<name>A0A3A1YBB4_9FLAO</name>
<dbReference type="InterPro" id="IPR053139">
    <property type="entry name" value="Surface_bspA-like"/>
</dbReference>
<evidence type="ECO:0000313" key="2">
    <source>
        <dbReference type="EMBL" id="RIY35422.1"/>
    </source>
</evidence>
<dbReference type="Gene3D" id="3.80.10.10">
    <property type="entry name" value="Ribonuclease Inhibitor"/>
    <property type="match status" value="1"/>
</dbReference>
<accession>A0A3A1YBB4</accession>
<dbReference type="InterPro" id="IPR026906">
    <property type="entry name" value="LRR_5"/>
</dbReference>
<dbReference type="Proteomes" id="UP000265497">
    <property type="component" value="Unassembled WGS sequence"/>
</dbReference>
<keyword evidence="1" id="KW-1133">Transmembrane helix</keyword>
<feature type="transmembrane region" description="Helical" evidence="1">
    <location>
        <begin position="103"/>
        <end position="123"/>
    </location>
</feature>
<dbReference type="PANTHER" id="PTHR45661">
    <property type="entry name" value="SURFACE ANTIGEN"/>
    <property type="match status" value="1"/>
</dbReference>
<dbReference type="SUPFAM" id="SSF52058">
    <property type="entry name" value="L domain-like"/>
    <property type="match status" value="1"/>
</dbReference>
<dbReference type="AlphaFoldDB" id="A0A3A1YBB4"/>
<evidence type="ECO:0000313" key="3">
    <source>
        <dbReference type="Proteomes" id="UP000265497"/>
    </source>
</evidence>
<organism evidence="2 3">
    <name type="scientific">Capnocytophaga canis</name>
    <dbReference type="NCBI Taxonomy" id="1848903"/>
    <lineage>
        <taxon>Bacteria</taxon>
        <taxon>Pseudomonadati</taxon>
        <taxon>Bacteroidota</taxon>
        <taxon>Flavobacteriia</taxon>
        <taxon>Flavobacteriales</taxon>
        <taxon>Flavobacteriaceae</taxon>
        <taxon>Capnocytophaga</taxon>
    </lineage>
</organism>
<gene>
    <name evidence="2" type="ORF">CKY20_10540</name>
</gene>
<feature type="transmembrane region" description="Helical" evidence="1">
    <location>
        <begin position="172"/>
        <end position="188"/>
    </location>
</feature>
<evidence type="ECO:0008006" key="4">
    <source>
        <dbReference type="Google" id="ProtNLM"/>
    </source>
</evidence>
<feature type="transmembrane region" description="Helical" evidence="1">
    <location>
        <begin position="209"/>
        <end position="227"/>
    </location>
</feature>